<dbReference type="PANTHER" id="PTHR33146:SF26">
    <property type="entry name" value="ENDONUCLEASE 4"/>
    <property type="match status" value="1"/>
</dbReference>
<keyword evidence="2" id="KW-0540">Nuclease</keyword>
<evidence type="ECO:0000313" key="9">
    <source>
        <dbReference type="Proteomes" id="UP001243330"/>
    </source>
</evidence>
<dbReference type="SUPFAM" id="SSF48537">
    <property type="entry name" value="Phospholipase C/P1 nuclease"/>
    <property type="match status" value="1"/>
</dbReference>
<keyword evidence="3" id="KW-0479">Metal-binding</keyword>
<evidence type="ECO:0000256" key="3">
    <source>
        <dbReference type="ARBA" id="ARBA00022723"/>
    </source>
</evidence>
<protein>
    <submittedName>
        <fullName evidence="8">S1 p1 nuclease</fullName>
    </submittedName>
</protein>
<name>A0AAD9AY60_9PEZI</name>
<keyword evidence="7" id="KW-0325">Glycoprotein</keyword>
<dbReference type="Proteomes" id="UP001243330">
    <property type="component" value="Unassembled WGS sequence"/>
</dbReference>
<proteinExistence type="inferred from homology"/>
<dbReference type="GO" id="GO:0004519">
    <property type="term" value="F:endonuclease activity"/>
    <property type="evidence" value="ECO:0007669"/>
    <property type="project" value="UniProtKB-KW"/>
</dbReference>
<keyword evidence="9" id="KW-1185">Reference proteome</keyword>
<dbReference type="GO" id="GO:0046872">
    <property type="term" value="F:metal ion binding"/>
    <property type="evidence" value="ECO:0007669"/>
    <property type="project" value="UniProtKB-KW"/>
</dbReference>
<evidence type="ECO:0000256" key="4">
    <source>
        <dbReference type="ARBA" id="ARBA00022759"/>
    </source>
</evidence>
<keyword evidence="4" id="KW-0255">Endonuclease</keyword>
<dbReference type="CDD" id="cd11010">
    <property type="entry name" value="S1-P1_nuclease"/>
    <property type="match status" value="1"/>
</dbReference>
<dbReference type="Pfam" id="PF02265">
    <property type="entry name" value="S1-P1_nuclease"/>
    <property type="match status" value="1"/>
</dbReference>
<sequence>MVSLSTTPVLLRQDLSSLLSVTPAMARLLPLAVLASPLLPGAMAWGSMGHAAVAYIATNFVAPETKSYMQQLLGDTSDDYLASVSSWADSYRYTTEGAFTSTFHYIDALDDPPASCGVDFDRDCGPTGCIVSALANYTTRMLTPSLSLEQRQIAAKMVIHFTGDIGQPLHCENLELGGNGIAVEFAGASTNLHAAWDTNIPQSISGGSGLAVAKTWAANLSTEISAGDFKSAAKCWTQGLSLADPQDMALQWATESNAFVCTVVLPEGRAGVEGLDISGAYTTSAQPTVSMQIAKQGYRIGQVVGCHCRRDCLNPGEAVCMSG</sequence>
<dbReference type="EMBL" id="JAQOWY010000018">
    <property type="protein sequence ID" value="KAK1855682.1"/>
    <property type="molecule type" value="Genomic_DNA"/>
</dbReference>
<comment type="caution">
    <text evidence="8">The sequence shown here is derived from an EMBL/GenBank/DDBJ whole genome shotgun (WGS) entry which is preliminary data.</text>
</comment>
<dbReference type="PANTHER" id="PTHR33146">
    <property type="entry name" value="ENDONUCLEASE 4"/>
    <property type="match status" value="1"/>
</dbReference>
<dbReference type="InterPro" id="IPR008947">
    <property type="entry name" value="PLipase_C/P1_nuclease_dom_sf"/>
</dbReference>
<keyword evidence="5" id="KW-0378">Hydrolase</keyword>
<evidence type="ECO:0000256" key="5">
    <source>
        <dbReference type="ARBA" id="ARBA00022801"/>
    </source>
</evidence>
<reference evidence="8" key="1">
    <citation type="submission" date="2023-01" db="EMBL/GenBank/DDBJ databases">
        <title>Colletotrichum chrysophilum M932 genome sequence.</title>
        <authorList>
            <person name="Baroncelli R."/>
        </authorList>
    </citation>
    <scope>NUCLEOTIDE SEQUENCE</scope>
    <source>
        <strain evidence="8">M932</strain>
    </source>
</reference>
<gene>
    <name evidence="8" type="ORF">CCHR01_01696</name>
</gene>
<dbReference type="GO" id="GO:0006308">
    <property type="term" value="P:DNA catabolic process"/>
    <property type="evidence" value="ECO:0007669"/>
    <property type="project" value="InterPro"/>
</dbReference>
<evidence type="ECO:0000256" key="1">
    <source>
        <dbReference type="ARBA" id="ARBA00009547"/>
    </source>
</evidence>
<keyword evidence="6" id="KW-1015">Disulfide bond</keyword>
<dbReference type="Gene3D" id="1.10.575.10">
    <property type="entry name" value="P1 Nuclease"/>
    <property type="match status" value="1"/>
</dbReference>
<dbReference type="GO" id="GO:0016788">
    <property type="term" value="F:hydrolase activity, acting on ester bonds"/>
    <property type="evidence" value="ECO:0007669"/>
    <property type="project" value="InterPro"/>
</dbReference>
<dbReference type="AlphaFoldDB" id="A0AAD9AY60"/>
<accession>A0AAD9AY60</accession>
<dbReference type="GO" id="GO:0003676">
    <property type="term" value="F:nucleic acid binding"/>
    <property type="evidence" value="ECO:0007669"/>
    <property type="project" value="InterPro"/>
</dbReference>
<organism evidence="8 9">
    <name type="scientific">Colletotrichum chrysophilum</name>
    <dbReference type="NCBI Taxonomy" id="1836956"/>
    <lineage>
        <taxon>Eukaryota</taxon>
        <taxon>Fungi</taxon>
        <taxon>Dikarya</taxon>
        <taxon>Ascomycota</taxon>
        <taxon>Pezizomycotina</taxon>
        <taxon>Sordariomycetes</taxon>
        <taxon>Hypocreomycetidae</taxon>
        <taxon>Glomerellales</taxon>
        <taxon>Glomerellaceae</taxon>
        <taxon>Colletotrichum</taxon>
        <taxon>Colletotrichum gloeosporioides species complex</taxon>
    </lineage>
</organism>
<evidence type="ECO:0000256" key="2">
    <source>
        <dbReference type="ARBA" id="ARBA00022722"/>
    </source>
</evidence>
<dbReference type="InterPro" id="IPR003154">
    <property type="entry name" value="S1/P1nuclease"/>
</dbReference>
<evidence type="ECO:0000256" key="6">
    <source>
        <dbReference type="ARBA" id="ARBA00023157"/>
    </source>
</evidence>
<comment type="similarity">
    <text evidence="1">Belongs to the nuclease type I family.</text>
</comment>
<evidence type="ECO:0000256" key="7">
    <source>
        <dbReference type="ARBA" id="ARBA00023180"/>
    </source>
</evidence>
<evidence type="ECO:0000313" key="8">
    <source>
        <dbReference type="EMBL" id="KAK1855682.1"/>
    </source>
</evidence>